<dbReference type="RefSeq" id="WP_002508921.1">
    <property type="nucleotide sequence ID" value="NZ_BKAV01000004.1"/>
</dbReference>
<keyword evidence="1" id="KW-1133">Transmembrane helix</keyword>
<name>A0A2T7BWE7_9STAP</name>
<dbReference type="Proteomes" id="UP000321598">
    <property type="component" value="Unassembled WGS sequence"/>
</dbReference>
<keyword evidence="1" id="KW-0472">Membrane</keyword>
<gene>
    <name evidence="3" type="ORF">NCTC12413_02178</name>
    <name evidence="2" type="ORF">SAR03_07110</name>
</gene>
<feature type="transmembrane region" description="Helical" evidence="1">
    <location>
        <begin position="175"/>
        <end position="198"/>
    </location>
</feature>
<dbReference type="Proteomes" id="UP000254956">
    <property type="component" value="Unassembled WGS sequence"/>
</dbReference>
<protein>
    <submittedName>
        <fullName evidence="3">Permease</fullName>
    </submittedName>
</protein>
<feature type="transmembrane region" description="Helical" evidence="1">
    <location>
        <begin position="131"/>
        <end position="155"/>
    </location>
</feature>
<dbReference type="Pfam" id="PF07099">
    <property type="entry name" value="DUF1361"/>
    <property type="match status" value="1"/>
</dbReference>
<reference evidence="2 5" key="2">
    <citation type="submission" date="2019-07" db="EMBL/GenBank/DDBJ databases">
        <title>Whole genome shotgun sequence of Staphylococcus arlettae NBRC 109765.</title>
        <authorList>
            <person name="Hosoyama A."/>
            <person name="Uohara A."/>
            <person name="Ohji S."/>
            <person name="Ichikawa N."/>
        </authorList>
    </citation>
    <scope>NUCLEOTIDE SEQUENCE [LARGE SCALE GENOMIC DNA]</scope>
    <source>
        <strain evidence="2 5">NBRC 109765</strain>
    </source>
</reference>
<organism evidence="3 4">
    <name type="scientific">Staphylococcus arlettae</name>
    <dbReference type="NCBI Taxonomy" id="29378"/>
    <lineage>
        <taxon>Bacteria</taxon>
        <taxon>Bacillati</taxon>
        <taxon>Bacillota</taxon>
        <taxon>Bacilli</taxon>
        <taxon>Bacillales</taxon>
        <taxon>Staphylococcaceae</taxon>
        <taxon>Staphylococcus</taxon>
    </lineage>
</organism>
<proteinExistence type="predicted"/>
<accession>A0A2T7BWE7</accession>
<reference evidence="3 4" key="1">
    <citation type="submission" date="2018-06" db="EMBL/GenBank/DDBJ databases">
        <authorList>
            <consortium name="Pathogen Informatics"/>
            <person name="Doyle S."/>
        </authorList>
    </citation>
    <scope>NUCLEOTIDE SEQUENCE [LARGE SCALE GENOMIC DNA]</scope>
    <source>
        <strain evidence="3 4">NCTC12413</strain>
    </source>
</reference>
<evidence type="ECO:0000313" key="2">
    <source>
        <dbReference type="EMBL" id="GEP99673.1"/>
    </source>
</evidence>
<sequence>MKSRYIARIAFIALLTISLFSNDVYSFMTLNLILAYIPLELCYLLNLFKPKKVFEWPLFIIFSLIFIFMVPNTFYMVTDLIHLNQFRFNFYAGLTIIEWIYFTYLLAGVALATYCLTLIYIEINHFTQYRWLNNTIIVLMMFLNGLGVYMGRFLRFHSVYLINEPLSVLQDVAQAINPSTLAFIVLMMVLQLLIIVFMKGVRLAK</sequence>
<feature type="transmembrane region" description="Helical" evidence="1">
    <location>
        <begin position="58"/>
        <end position="78"/>
    </location>
</feature>
<dbReference type="EMBL" id="UGZE01000001">
    <property type="protein sequence ID" value="SUJ23904.1"/>
    <property type="molecule type" value="Genomic_DNA"/>
</dbReference>
<dbReference type="GeneID" id="97288481"/>
<dbReference type="EMBL" id="BKAV01000004">
    <property type="protein sequence ID" value="GEP99673.1"/>
    <property type="molecule type" value="Genomic_DNA"/>
</dbReference>
<dbReference type="AlphaFoldDB" id="A0A2T7BWE7"/>
<dbReference type="STRING" id="1212545.SARL_00655"/>
<dbReference type="OrthoDB" id="4540541at2"/>
<keyword evidence="5" id="KW-1185">Reference proteome</keyword>
<feature type="transmembrane region" description="Helical" evidence="1">
    <location>
        <begin position="5"/>
        <end position="21"/>
    </location>
</feature>
<keyword evidence="1" id="KW-0812">Transmembrane</keyword>
<evidence type="ECO:0000313" key="3">
    <source>
        <dbReference type="EMBL" id="SUJ23904.1"/>
    </source>
</evidence>
<evidence type="ECO:0000256" key="1">
    <source>
        <dbReference type="SAM" id="Phobius"/>
    </source>
</evidence>
<feature type="transmembrane region" description="Helical" evidence="1">
    <location>
        <begin position="90"/>
        <end position="119"/>
    </location>
</feature>
<feature type="transmembrane region" description="Helical" evidence="1">
    <location>
        <begin position="27"/>
        <end position="46"/>
    </location>
</feature>
<evidence type="ECO:0000313" key="4">
    <source>
        <dbReference type="Proteomes" id="UP000254956"/>
    </source>
</evidence>
<evidence type="ECO:0000313" key="5">
    <source>
        <dbReference type="Proteomes" id="UP000321598"/>
    </source>
</evidence>
<dbReference type="InterPro" id="IPR009793">
    <property type="entry name" value="DUF1361"/>
</dbReference>